<gene>
    <name evidence="2" type="ORF">RF683_00690</name>
</gene>
<dbReference type="Proteomes" id="UP001180481">
    <property type="component" value="Chromosome"/>
</dbReference>
<evidence type="ECO:0000259" key="1">
    <source>
        <dbReference type="Pfam" id="PF01370"/>
    </source>
</evidence>
<evidence type="ECO:0000313" key="2">
    <source>
        <dbReference type="EMBL" id="WMW77995.1"/>
    </source>
</evidence>
<dbReference type="InterPro" id="IPR001509">
    <property type="entry name" value="Epimerase_deHydtase"/>
</dbReference>
<dbReference type="PANTHER" id="PTHR48079:SF6">
    <property type="entry name" value="NAD(P)-BINDING DOMAIN-CONTAINING PROTEIN-RELATED"/>
    <property type="match status" value="1"/>
</dbReference>
<dbReference type="InterPro" id="IPR051783">
    <property type="entry name" value="NAD(P)-dependent_oxidoreduct"/>
</dbReference>
<dbReference type="PANTHER" id="PTHR48079">
    <property type="entry name" value="PROTEIN YEEZ"/>
    <property type="match status" value="1"/>
</dbReference>
<name>A0ABY9RCG3_9FLAO</name>
<protein>
    <submittedName>
        <fullName evidence="2">NAD-dependent epimerase/dehydratase family protein</fullName>
    </submittedName>
</protein>
<accession>A0ABY9RCG3</accession>
<reference evidence="2" key="1">
    <citation type="submission" date="2023-09" db="EMBL/GenBank/DDBJ databases">
        <title>Flavobacterium sp. 20NA77.7 isolated from freshwater.</title>
        <authorList>
            <person name="Le V."/>
            <person name="Ko S.-R."/>
            <person name="Ahn C.-Y."/>
            <person name="Oh H.-M."/>
        </authorList>
    </citation>
    <scope>NUCLEOTIDE SEQUENCE</scope>
    <source>
        <strain evidence="2">20NA77.7</strain>
    </source>
</reference>
<dbReference type="Pfam" id="PF01370">
    <property type="entry name" value="Epimerase"/>
    <property type="match status" value="1"/>
</dbReference>
<dbReference type="InterPro" id="IPR036291">
    <property type="entry name" value="NAD(P)-bd_dom_sf"/>
</dbReference>
<proteinExistence type="predicted"/>
<dbReference type="RefSeq" id="WP_309532321.1">
    <property type="nucleotide sequence ID" value="NZ_CP133721.1"/>
</dbReference>
<dbReference type="SUPFAM" id="SSF51735">
    <property type="entry name" value="NAD(P)-binding Rossmann-fold domains"/>
    <property type="match status" value="1"/>
</dbReference>
<sequence>MILVTGATGLVGFHLLLELTKEGKAVRAIYRNAAKKEHVYNLFATQGLTASFEKIEWVEADILDIPKLEEAFQGVTQVYHCAALISFDPKDESALYQTNIIGTANVVNLCLAHDVEKLCHVSSIATLGAGNTANWCVTEETERNMELIHSDYSITKYGAELEVWRGQQEGLNVVVVNPGVIFGDGFYTSGSSLFFSKIKKGMSFYTQGTVGIVAVEDVVKSMLAAMNSNSTGERFIVVAENWTYKELFDTLATALQVKKPTIEAKPWLTSLLWKVDWFLGTFFAKKRLLTHATALALYDKSYLDSGKLQATFSFSFLPMKHYLTALAEKHR</sequence>
<dbReference type="EMBL" id="CP133721">
    <property type="protein sequence ID" value="WMW77995.1"/>
    <property type="molecule type" value="Genomic_DNA"/>
</dbReference>
<organism evidence="2 3">
    <name type="scientific">Flavobacterium nakdongensis</name>
    <dbReference type="NCBI Taxonomy" id="3073563"/>
    <lineage>
        <taxon>Bacteria</taxon>
        <taxon>Pseudomonadati</taxon>
        <taxon>Bacteroidota</taxon>
        <taxon>Flavobacteriia</taxon>
        <taxon>Flavobacteriales</taxon>
        <taxon>Flavobacteriaceae</taxon>
        <taxon>Flavobacterium</taxon>
    </lineage>
</organism>
<feature type="domain" description="NAD-dependent epimerase/dehydratase" evidence="1">
    <location>
        <begin position="2"/>
        <end position="233"/>
    </location>
</feature>
<keyword evidence="3" id="KW-1185">Reference proteome</keyword>
<evidence type="ECO:0000313" key="3">
    <source>
        <dbReference type="Proteomes" id="UP001180481"/>
    </source>
</evidence>
<dbReference type="Gene3D" id="3.40.50.720">
    <property type="entry name" value="NAD(P)-binding Rossmann-like Domain"/>
    <property type="match status" value="1"/>
</dbReference>